<accession>V6DGF1</accession>
<evidence type="ECO:0000256" key="8">
    <source>
        <dbReference type="PROSITE-ProRule" id="PRU00703"/>
    </source>
</evidence>
<dbReference type="InterPro" id="IPR000644">
    <property type="entry name" value="CBS_dom"/>
</dbReference>
<dbReference type="InterPro" id="IPR006668">
    <property type="entry name" value="Mg_transptr_MgtE_intracell_dom"/>
</dbReference>
<dbReference type="GO" id="GO:0005886">
    <property type="term" value="C:plasma membrane"/>
    <property type="evidence" value="ECO:0007669"/>
    <property type="project" value="UniProtKB-SubCell"/>
</dbReference>
<dbReference type="Proteomes" id="UP000018769">
    <property type="component" value="Chromosome I"/>
</dbReference>
<keyword evidence="5 9" id="KW-0460">Magnesium</keyword>
<dbReference type="SUPFAM" id="SSF161093">
    <property type="entry name" value="MgtE membrane domain-like"/>
    <property type="match status" value="1"/>
</dbReference>
<evidence type="ECO:0000259" key="10">
    <source>
        <dbReference type="PROSITE" id="PS51371"/>
    </source>
</evidence>
<feature type="transmembrane region" description="Helical" evidence="9">
    <location>
        <begin position="393"/>
        <end position="418"/>
    </location>
</feature>
<keyword evidence="6 9" id="KW-1133">Transmembrane helix</keyword>
<dbReference type="InterPro" id="IPR038076">
    <property type="entry name" value="MgtE_N_sf"/>
</dbReference>
<dbReference type="AlphaFoldDB" id="V6DGF1"/>
<dbReference type="SMART" id="SM00924">
    <property type="entry name" value="MgtE_N"/>
    <property type="match status" value="1"/>
</dbReference>
<dbReference type="Gene3D" id="1.25.60.10">
    <property type="entry name" value="MgtE N-terminal domain-like"/>
    <property type="match status" value="1"/>
</dbReference>
<dbReference type="Gene3D" id="1.10.357.20">
    <property type="entry name" value="SLC41 divalent cation transporters, integral membrane domain"/>
    <property type="match status" value="1"/>
</dbReference>
<keyword evidence="3 9" id="KW-0813">Transport</keyword>
<evidence type="ECO:0000256" key="1">
    <source>
        <dbReference type="ARBA" id="ARBA00004141"/>
    </source>
</evidence>
<dbReference type="Pfam" id="PF00571">
    <property type="entry name" value="CBS"/>
    <property type="match status" value="1"/>
</dbReference>
<dbReference type="InterPro" id="IPR046342">
    <property type="entry name" value="CBS_dom_sf"/>
</dbReference>
<protein>
    <recommendedName>
        <fullName evidence="9">Magnesium transporter MgtE</fullName>
    </recommendedName>
</protein>
<comment type="subunit">
    <text evidence="9">Homodimer.</text>
</comment>
<keyword evidence="8" id="KW-0129">CBS domain</keyword>
<feature type="transmembrane region" description="Helical" evidence="9">
    <location>
        <begin position="313"/>
        <end position="332"/>
    </location>
</feature>
<evidence type="ECO:0000256" key="9">
    <source>
        <dbReference type="RuleBase" id="RU362011"/>
    </source>
</evidence>
<dbReference type="Pfam" id="PF01769">
    <property type="entry name" value="MgtE"/>
    <property type="match status" value="1"/>
</dbReference>
<dbReference type="InterPro" id="IPR036739">
    <property type="entry name" value="SLC41_membr_dom_sf"/>
</dbReference>
<keyword evidence="7 9" id="KW-0472">Membrane</keyword>
<evidence type="ECO:0000256" key="5">
    <source>
        <dbReference type="ARBA" id="ARBA00022842"/>
    </source>
</evidence>
<dbReference type="eggNOG" id="COG2239">
    <property type="taxonomic scope" value="Bacteria"/>
</dbReference>
<comment type="subcellular location">
    <subcellularLocation>
        <location evidence="9">Cell membrane</location>
        <topology evidence="9">Multi-pass membrane protein</topology>
    </subcellularLocation>
    <subcellularLocation>
        <location evidence="1">Membrane</location>
        <topology evidence="1">Multi-pass membrane protein</topology>
    </subcellularLocation>
</comment>
<dbReference type="PANTHER" id="PTHR43773">
    <property type="entry name" value="MAGNESIUM TRANSPORTER MGTE"/>
    <property type="match status" value="1"/>
</dbReference>
<sequence length="455" mass="50919">MSIKQTFNDILDNIDDVIAQSSDLGVSLWQDFLDIHPADIAQFLSDINQDKAKVLFLAIPKKLKFEVFSYLSEYTKKLLLSTVPDTERSALLSSLPLDELTDLLDYLSDEELKNYLKLLHKKDREKVVSLMQFESESAGGIMHTDVLTLMQDLTIEKSINILQRLQPKKELHRVIYVTTRENELVGYINLEDLVLRKPVTKLDSIVKEAELIVNVHEDQEKVAQDMSRYKLTIAPVVSDNNIFLGIIDSDALVGIIEQEAAEDVYKISALTPIKHTYFETPFSKLYYQRVSILAILLLTQTFSALIIKHYEDLLTGFLIIFLTMIASTGGNVSSQTSALVIQGLVSGEISDANRYRFLWRELLMACAIGGTLAIVSFIRVFATNPDPSKLLSIFSISLSIAAIVIVSVMLGSIIPLVLKRFKLDPALSAGPFLATIMDILGILIYCNISRIILGL</sequence>
<feature type="domain" description="CBS" evidence="10">
    <location>
        <begin position="142"/>
        <end position="204"/>
    </location>
</feature>
<comment type="function">
    <text evidence="9">Acts as a magnesium transporter.</text>
</comment>
<dbReference type="NCBIfam" id="TIGR00400">
    <property type="entry name" value="mgtE"/>
    <property type="match status" value="1"/>
</dbReference>
<evidence type="ECO:0000313" key="12">
    <source>
        <dbReference type="Proteomes" id="UP000018769"/>
    </source>
</evidence>
<feature type="transmembrane region" description="Helical" evidence="9">
    <location>
        <begin position="430"/>
        <end position="453"/>
    </location>
</feature>
<evidence type="ECO:0000256" key="4">
    <source>
        <dbReference type="ARBA" id="ARBA00022692"/>
    </source>
</evidence>
<keyword evidence="9" id="KW-0479">Metal-binding</keyword>
<keyword evidence="4 9" id="KW-0812">Transmembrane</keyword>
<evidence type="ECO:0000256" key="2">
    <source>
        <dbReference type="ARBA" id="ARBA00009749"/>
    </source>
</evidence>
<dbReference type="KEGG" id="dpb:BABL1_gene_370"/>
<dbReference type="EMBL" id="HG793133">
    <property type="protein sequence ID" value="CDK30645.1"/>
    <property type="molecule type" value="Genomic_DNA"/>
</dbReference>
<evidence type="ECO:0000256" key="7">
    <source>
        <dbReference type="ARBA" id="ARBA00023136"/>
    </source>
</evidence>
<organism evidence="11 12">
    <name type="scientific">Candidatus Babela massiliensis</name>
    <dbReference type="NCBI Taxonomy" id="673862"/>
    <lineage>
        <taxon>Bacteria</taxon>
        <taxon>Candidatus Babelota</taxon>
        <taxon>Candidatus Babeliae</taxon>
        <taxon>Candidatus Babeliales</taxon>
        <taxon>Candidatus Babeliaceae</taxon>
        <taxon>Candidatus Babela</taxon>
    </lineage>
</organism>
<feature type="transmembrane region" description="Helical" evidence="9">
    <location>
        <begin position="362"/>
        <end position="381"/>
    </location>
</feature>
<dbReference type="RefSeq" id="WP_023792108.1">
    <property type="nucleotide sequence ID" value="NC_023003.1"/>
</dbReference>
<proteinExistence type="inferred from homology"/>
<feature type="transmembrane region" description="Helical" evidence="9">
    <location>
        <begin position="290"/>
        <end position="307"/>
    </location>
</feature>
<dbReference type="GO" id="GO:0046872">
    <property type="term" value="F:metal ion binding"/>
    <property type="evidence" value="ECO:0007669"/>
    <property type="project" value="UniProtKB-KW"/>
</dbReference>
<dbReference type="GO" id="GO:0015095">
    <property type="term" value="F:magnesium ion transmembrane transporter activity"/>
    <property type="evidence" value="ECO:0007669"/>
    <property type="project" value="UniProtKB-UniRule"/>
</dbReference>
<evidence type="ECO:0000256" key="6">
    <source>
        <dbReference type="ARBA" id="ARBA00022989"/>
    </source>
</evidence>
<gene>
    <name evidence="11" type="ORF">BABL1_gene_370</name>
</gene>
<dbReference type="HOGENOM" id="CLU_037408_1_1_7"/>
<reference evidence="11 12" key="1">
    <citation type="journal article" date="2015" name="Biol. Direct">
        <title>Babela massiliensis, a representative of a widespread bacterial phylum with unusual adaptations to parasitism in amoebae.</title>
        <authorList>
            <person name="Pagnier I."/>
            <person name="Yutin N."/>
            <person name="Croce O."/>
            <person name="Makarova K.S."/>
            <person name="Wolf Y.I."/>
            <person name="Benamar S."/>
            <person name="Raoult D."/>
            <person name="Koonin E.V."/>
            <person name="La Scola B."/>
        </authorList>
    </citation>
    <scope>NUCLEOTIDE SEQUENCE [LARGE SCALE GENOMIC DNA]</scope>
    <source>
        <strain evidence="12">BABL1</strain>
    </source>
</reference>
<dbReference type="Gene3D" id="3.10.580.10">
    <property type="entry name" value="CBS-domain"/>
    <property type="match status" value="1"/>
</dbReference>
<name>V6DGF1_9BACT</name>
<dbReference type="SUPFAM" id="SSF54631">
    <property type="entry name" value="CBS-domain pair"/>
    <property type="match status" value="1"/>
</dbReference>
<dbReference type="OrthoDB" id="9790355at2"/>
<keyword evidence="12" id="KW-1185">Reference proteome</keyword>
<comment type="similarity">
    <text evidence="2 9">Belongs to the SLC41A transporter family.</text>
</comment>
<dbReference type="InterPro" id="IPR006667">
    <property type="entry name" value="SLC41_membr_dom"/>
</dbReference>
<dbReference type="CDD" id="cd04606">
    <property type="entry name" value="CBS_pair_Mg_transporter"/>
    <property type="match status" value="1"/>
</dbReference>
<evidence type="ECO:0000256" key="3">
    <source>
        <dbReference type="ARBA" id="ARBA00022448"/>
    </source>
</evidence>
<dbReference type="PROSITE" id="PS51371">
    <property type="entry name" value="CBS"/>
    <property type="match status" value="1"/>
</dbReference>
<dbReference type="SUPFAM" id="SSF158791">
    <property type="entry name" value="MgtE N-terminal domain-like"/>
    <property type="match status" value="1"/>
</dbReference>
<keyword evidence="9" id="KW-1003">Cell membrane</keyword>
<dbReference type="PANTHER" id="PTHR43773:SF1">
    <property type="entry name" value="MAGNESIUM TRANSPORTER MGTE"/>
    <property type="match status" value="1"/>
</dbReference>
<evidence type="ECO:0000313" key="11">
    <source>
        <dbReference type="EMBL" id="CDK30645.1"/>
    </source>
</evidence>
<dbReference type="InterPro" id="IPR006669">
    <property type="entry name" value="MgtE_transporter"/>
</dbReference>
<dbReference type="Pfam" id="PF03448">
    <property type="entry name" value="MgtE_N"/>
    <property type="match status" value="1"/>
</dbReference>